<feature type="domain" description="Core-binding (CB)" evidence="6">
    <location>
        <begin position="18"/>
        <end position="129"/>
    </location>
</feature>
<dbReference type="GO" id="GO:0006310">
    <property type="term" value="P:DNA recombination"/>
    <property type="evidence" value="ECO:0007669"/>
    <property type="project" value="UniProtKB-KW"/>
</dbReference>
<geneLocation type="plasmid" evidence="8"/>
<dbReference type="Pfam" id="PF00589">
    <property type="entry name" value="Phage_integrase"/>
    <property type="match status" value="1"/>
</dbReference>
<dbReference type="BioCyc" id="JESP1508404:G14D9-12984-MONOMER"/>
<dbReference type="HOGENOM" id="CLU_027562_9_6_9"/>
<protein>
    <recommendedName>
        <fullName evidence="9">Integrase</fullName>
    </recommendedName>
</protein>
<organism evidence="7 8">
    <name type="scientific">Jeotgalibacillus malaysiensis</name>
    <dbReference type="NCBI Taxonomy" id="1508404"/>
    <lineage>
        <taxon>Bacteria</taxon>
        <taxon>Bacillati</taxon>
        <taxon>Bacillota</taxon>
        <taxon>Bacilli</taxon>
        <taxon>Bacillales</taxon>
        <taxon>Caryophanaceae</taxon>
        <taxon>Jeotgalibacillus</taxon>
    </lineage>
</organism>
<dbReference type="GO" id="GO:0015074">
    <property type="term" value="P:DNA integration"/>
    <property type="evidence" value="ECO:0007669"/>
    <property type="project" value="InterPro"/>
</dbReference>
<dbReference type="EMBL" id="CP009417">
    <property type="protein sequence ID" value="AJD93018.1"/>
    <property type="molecule type" value="Genomic_DNA"/>
</dbReference>
<dbReference type="GO" id="GO:0003677">
    <property type="term" value="F:DNA binding"/>
    <property type="evidence" value="ECO:0007669"/>
    <property type="project" value="UniProtKB-UniRule"/>
</dbReference>
<name>A0A0B5AWQ6_9BACL</name>
<evidence type="ECO:0000256" key="4">
    <source>
        <dbReference type="PROSITE-ProRule" id="PRU01248"/>
    </source>
</evidence>
<keyword evidence="7" id="KW-0614">Plasmid</keyword>
<dbReference type="AlphaFoldDB" id="A0A0B5AWQ6"/>
<dbReference type="CDD" id="cd00397">
    <property type="entry name" value="DNA_BRE_C"/>
    <property type="match status" value="1"/>
</dbReference>
<evidence type="ECO:0008006" key="9">
    <source>
        <dbReference type="Google" id="ProtNLM"/>
    </source>
</evidence>
<keyword evidence="2 4" id="KW-0238">DNA-binding</keyword>
<evidence type="ECO:0000259" key="5">
    <source>
        <dbReference type="PROSITE" id="PS51898"/>
    </source>
</evidence>
<keyword evidence="8" id="KW-1185">Reference proteome</keyword>
<dbReference type="InterPro" id="IPR050090">
    <property type="entry name" value="Tyrosine_recombinase_XerCD"/>
</dbReference>
<evidence type="ECO:0000313" key="8">
    <source>
        <dbReference type="Proteomes" id="UP000031449"/>
    </source>
</evidence>
<dbReference type="InterPro" id="IPR002104">
    <property type="entry name" value="Integrase_catalytic"/>
</dbReference>
<dbReference type="InterPro" id="IPR013762">
    <property type="entry name" value="Integrase-like_cat_sf"/>
</dbReference>
<dbReference type="SUPFAM" id="SSF56349">
    <property type="entry name" value="DNA breaking-rejoining enzymes"/>
    <property type="match status" value="1"/>
</dbReference>
<evidence type="ECO:0000313" key="7">
    <source>
        <dbReference type="EMBL" id="AJD93018.1"/>
    </source>
</evidence>
<sequence>MKDFMAHSLEEKIRKRLSLLPEFVADYIYRLENIKEVQTLFEYTKDLQLFLEFLHQHDRFPSSSPGSITLEQLGLVTERDVLDFLQYLKSYEKTYLSTKGKLLTKKYRNNDSGRSRKLATLHRFFSDLERRKMIQLDPSKHLDIKVNKKAKIKNRLSSEQIERFFSVINEDINTITSMEKAFHEKVKYRDSIIVLVLAFTGIRISECVQLDIQDVHLGKDMNYLIVVRKGGDEEVIPLPDHVAIELEKYIEFRKGLMALPDKRHQDALFLSLQKKRIHDKTVRQLLDKYQQRSGIDIKITPHVFRRTFGTNHYNQFQDMYLTAQVLGHSSAETTRKFYADPDSERVARSMREFKYGGTN</sequence>
<dbReference type="OrthoDB" id="2445040at2"/>
<dbReference type="Gene3D" id="1.10.443.10">
    <property type="entry name" value="Intergrase catalytic core"/>
    <property type="match status" value="1"/>
</dbReference>
<accession>A0A0B5AWQ6</accession>
<evidence type="ECO:0000256" key="3">
    <source>
        <dbReference type="ARBA" id="ARBA00023172"/>
    </source>
</evidence>
<dbReference type="InterPro" id="IPR010998">
    <property type="entry name" value="Integrase_recombinase_N"/>
</dbReference>
<evidence type="ECO:0000259" key="6">
    <source>
        <dbReference type="PROSITE" id="PS51900"/>
    </source>
</evidence>
<feature type="domain" description="Tyr recombinase" evidence="5">
    <location>
        <begin position="151"/>
        <end position="351"/>
    </location>
</feature>
<proteinExistence type="inferred from homology"/>
<dbReference type="Gene3D" id="1.10.150.130">
    <property type="match status" value="1"/>
</dbReference>
<dbReference type="PANTHER" id="PTHR30349">
    <property type="entry name" value="PHAGE INTEGRASE-RELATED"/>
    <property type="match status" value="1"/>
</dbReference>
<reference evidence="7 8" key="1">
    <citation type="submission" date="2014-08" db="EMBL/GenBank/DDBJ databases">
        <title>Complete genome of a marine bacteria Jeotgalibacillus malaysiensis.</title>
        <authorList>
            <person name="Yaakop A.S."/>
            <person name="Chan K.-G."/>
            <person name="Goh K.M."/>
        </authorList>
    </citation>
    <scope>NUCLEOTIDE SEQUENCE [LARGE SCALE GENOMIC DNA]</scope>
    <source>
        <strain evidence="7 8">D5</strain>
        <plasmid evidence="8">Plasmid</plasmid>
    </source>
</reference>
<dbReference type="KEGG" id="jeo:JMA_37000"/>
<evidence type="ECO:0000256" key="1">
    <source>
        <dbReference type="ARBA" id="ARBA00008857"/>
    </source>
</evidence>
<dbReference type="InterPro" id="IPR044068">
    <property type="entry name" value="CB"/>
</dbReference>
<dbReference type="PROSITE" id="PS51898">
    <property type="entry name" value="TYR_RECOMBINASE"/>
    <property type="match status" value="1"/>
</dbReference>
<keyword evidence="3" id="KW-0233">DNA recombination</keyword>
<evidence type="ECO:0000256" key="2">
    <source>
        <dbReference type="ARBA" id="ARBA00023125"/>
    </source>
</evidence>
<comment type="similarity">
    <text evidence="1">Belongs to the 'phage' integrase family.</text>
</comment>
<dbReference type="Proteomes" id="UP000031449">
    <property type="component" value="Plasmid unnamed"/>
</dbReference>
<gene>
    <name evidence="7" type="ORF">JMA_37000</name>
</gene>
<dbReference type="PANTHER" id="PTHR30349:SF41">
    <property type="entry name" value="INTEGRASE_RECOMBINASE PROTEIN MJ0367-RELATED"/>
    <property type="match status" value="1"/>
</dbReference>
<dbReference type="InterPro" id="IPR011010">
    <property type="entry name" value="DNA_brk_join_enz"/>
</dbReference>
<dbReference type="PROSITE" id="PS51900">
    <property type="entry name" value="CB"/>
    <property type="match status" value="1"/>
</dbReference>